<keyword evidence="2" id="KW-0732">Signal</keyword>
<sequence>MKRTLFALLMVLSPAVMAHPHSFIDMKTELVAQDDTFTGLKMTWTMDEITSADLLYDAGEAKTRQRGVEEAGGRRDGERAGPALLF</sequence>
<dbReference type="Pfam" id="PF06226">
    <property type="entry name" value="DUF1007"/>
    <property type="match status" value="1"/>
</dbReference>
<organism evidence="3 4">
    <name type="scientific">Enterobacter agglomerans</name>
    <name type="common">Erwinia herbicola</name>
    <name type="synonym">Pantoea agglomerans</name>
    <dbReference type="NCBI Taxonomy" id="549"/>
    <lineage>
        <taxon>Bacteria</taxon>
        <taxon>Pseudomonadati</taxon>
        <taxon>Pseudomonadota</taxon>
        <taxon>Gammaproteobacteria</taxon>
        <taxon>Enterobacterales</taxon>
        <taxon>Erwiniaceae</taxon>
        <taxon>Pantoea</taxon>
        <taxon>Pantoea agglomerans group</taxon>
    </lineage>
</organism>
<proteinExistence type="predicted"/>
<dbReference type="InterPro" id="IPR010412">
    <property type="entry name" value="DUF1007"/>
</dbReference>
<reference evidence="3 4" key="1">
    <citation type="submission" date="2018-06" db="EMBL/GenBank/DDBJ databases">
        <authorList>
            <consortium name="Pathogen Informatics"/>
            <person name="Doyle S."/>
        </authorList>
    </citation>
    <scope>NUCLEOTIDE SEQUENCE [LARGE SCALE GENOMIC DNA]</scope>
    <source>
        <strain evidence="3 4">NCTC9381</strain>
    </source>
</reference>
<dbReference type="Proteomes" id="UP000254640">
    <property type="component" value="Unassembled WGS sequence"/>
</dbReference>
<evidence type="ECO:0000256" key="1">
    <source>
        <dbReference type="SAM" id="MobiDB-lite"/>
    </source>
</evidence>
<evidence type="ECO:0000313" key="4">
    <source>
        <dbReference type="Proteomes" id="UP000254640"/>
    </source>
</evidence>
<dbReference type="EMBL" id="UGSO01000001">
    <property type="protein sequence ID" value="SUB15492.1"/>
    <property type="molecule type" value="Genomic_DNA"/>
</dbReference>
<evidence type="ECO:0000256" key="2">
    <source>
        <dbReference type="SAM" id="SignalP"/>
    </source>
</evidence>
<dbReference type="AlphaFoldDB" id="A0A379AD80"/>
<protein>
    <submittedName>
        <fullName evidence="3">ABC-type uncharacterized transport system, periplasmic component</fullName>
    </submittedName>
</protein>
<feature type="compositionally biased region" description="Basic and acidic residues" evidence="1">
    <location>
        <begin position="64"/>
        <end position="79"/>
    </location>
</feature>
<accession>A0A379AD80</accession>
<keyword evidence="4" id="KW-1185">Reference proteome</keyword>
<name>A0A379AD80_ENTAG</name>
<feature type="chain" id="PRO_5016689804" evidence="2">
    <location>
        <begin position="19"/>
        <end position="86"/>
    </location>
</feature>
<feature type="signal peptide" evidence="2">
    <location>
        <begin position="1"/>
        <end position="18"/>
    </location>
</feature>
<feature type="region of interest" description="Disordered" evidence="1">
    <location>
        <begin position="64"/>
        <end position="86"/>
    </location>
</feature>
<evidence type="ECO:0000313" key="3">
    <source>
        <dbReference type="EMBL" id="SUB15492.1"/>
    </source>
</evidence>
<gene>
    <name evidence="3" type="ORF">NCTC9381_01379</name>
</gene>